<accession>A0AA49JD06</accession>
<organism evidence="1">
    <name type="scientific">Roseihalotalea indica</name>
    <dbReference type="NCBI Taxonomy" id="2867963"/>
    <lineage>
        <taxon>Bacteria</taxon>
        <taxon>Pseudomonadati</taxon>
        <taxon>Bacteroidota</taxon>
        <taxon>Cytophagia</taxon>
        <taxon>Cytophagales</taxon>
        <taxon>Catalimonadaceae</taxon>
        <taxon>Roseihalotalea</taxon>
    </lineage>
</organism>
<reference evidence="1" key="2">
    <citation type="journal article" date="2024" name="Antonie Van Leeuwenhoek">
        <title>Roseihalotalea indica gen. nov., sp. nov., a halophilic Bacteroidetes from mesopelagic Southwest Indian Ocean with higher carbohydrate metabolic potential.</title>
        <authorList>
            <person name="Chen B."/>
            <person name="Zhang M."/>
            <person name="Lin D."/>
            <person name="Ye J."/>
            <person name="Tang K."/>
        </authorList>
    </citation>
    <scope>NUCLEOTIDE SEQUENCE</scope>
    <source>
        <strain evidence="1">TK19036</strain>
    </source>
</reference>
<evidence type="ECO:0000313" key="1">
    <source>
        <dbReference type="EMBL" id="WKN35321.1"/>
    </source>
</evidence>
<dbReference type="EMBL" id="CP120682">
    <property type="protein sequence ID" value="WKN35321.1"/>
    <property type="molecule type" value="Genomic_DNA"/>
</dbReference>
<protein>
    <submittedName>
        <fullName evidence="1">Uncharacterized protein</fullName>
    </submittedName>
</protein>
<proteinExistence type="predicted"/>
<gene>
    <name evidence="1" type="ORF">K4G66_23365</name>
</gene>
<dbReference type="PROSITE" id="PS51257">
    <property type="entry name" value="PROKAR_LIPOPROTEIN"/>
    <property type="match status" value="1"/>
</dbReference>
<sequence length="273" mass="31177">MRSVILWFCLIMISGCYSLSHVQQFTTEATETLAQGIDLEPTFYDVCQQRQRIEILQDGTLTSGFQEGCQLQQQADSTALKIHIALMDYLVGLHQLASSGRSGPSLAPLGSALQAHPWLEEQGDAVAAYQELAQLSLTGITERSRRKKAREFIAQANEPLQTLLGAYEFAIGDLLIESIKRQQQMSYMYTRELLDSAQSFIERRTLIEEYMDQSIVYDEQQQHLQQFVNVLKTIGAGHEELYQQRSDLQQQEAIESLYYYTSQLQRMQLLSNF</sequence>
<name>A0AA49JD06_9BACT</name>
<dbReference type="AlphaFoldDB" id="A0AA49JD06"/>
<reference evidence="1" key="1">
    <citation type="journal article" date="2023" name="Comput. Struct. Biotechnol. J.">
        <title>Discovery of a novel marine Bacteroidetes with a rich repertoire of carbohydrate-active enzymes.</title>
        <authorList>
            <person name="Chen B."/>
            <person name="Liu G."/>
            <person name="Chen Q."/>
            <person name="Wang H."/>
            <person name="Liu L."/>
            <person name="Tang K."/>
        </authorList>
    </citation>
    <scope>NUCLEOTIDE SEQUENCE</scope>
    <source>
        <strain evidence="1">TK19036</strain>
    </source>
</reference>